<keyword evidence="7" id="KW-1185">Reference proteome</keyword>
<feature type="compositionally biased region" description="Basic and acidic residues" evidence="5">
    <location>
        <begin position="1136"/>
        <end position="1147"/>
    </location>
</feature>
<evidence type="ECO:0000256" key="3">
    <source>
        <dbReference type="ARBA" id="ARBA00022833"/>
    </source>
</evidence>
<evidence type="ECO:0000256" key="5">
    <source>
        <dbReference type="SAM" id="MobiDB-lite"/>
    </source>
</evidence>
<dbReference type="SUPFAM" id="SSF57850">
    <property type="entry name" value="RING/U-box"/>
    <property type="match status" value="1"/>
</dbReference>
<reference evidence="7" key="1">
    <citation type="journal article" date="2021" name="Nat. Commun.">
        <title>Genomic analyses provide insights into spinach domestication and the genetic basis of agronomic traits.</title>
        <authorList>
            <person name="Cai X."/>
            <person name="Sun X."/>
            <person name="Xu C."/>
            <person name="Sun H."/>
            <person name="Wang X."/>
            <person name="Ge C."/>
            <person name="Zhang Z."/>
            <person name="Wang Q."/>
            <person name="Fei Z."/>
            <person name="Jiao C."/>
            <person name="Wang Q."/>
        </authorList>
    </citation>
    <scope>NUCLEOTIDE SEQUENCE [LARGE SCALE GENOMIC DNA]</scope>
    <source>
        <strain evidence="7">cv. Varoflay</strain>
    </source>
</reference>
<feature type="region of interest" description="Disordered" evidence="5">
    <location>
        <begin position="263"/>
        <end position="628"/>
    </location>
</feature>
<dbReference type="KEGG" id="soe:110794198"/>
<feature type="region of interest" description="Disordered" evidence="5">
    <location>
        <begin position="1384"/>
        <end position="1423"/>
    </location>
</feature>
<dbReference type="PROSITE" id="PS50089">
    <property type="entry name" value="ZF_RING_2"/>
    <property type="match status" value="1"/>
</dbReference>
<evidence type="ECO:0000259" key="6">
    <source>
        <dbReference type="PROSITE" id="PS50089"/>
    </source>
</evidence>
<feature type="compositionally biased region" description="Polar residues" evidence="5">
    <location>
        <begin position="675"/>
        <end position="693"/>
    </location>
</feature>
<evidence type="ECO:0000313" key="7">
    <source>
        <dbReference type="Proteomes" id="UP000813463"/>
    </source>
</evidence>
<protein>
    <recommendedName>
        <fullName evidence="6">RING-type domain-containing protein</fullName>
    </recommendedName>
</protein>
<dbReference type="RefSeq" id="XP_021854835.2">
    <property type="nucleotide sequence ID" value="XM_021999143.2"/>
</dbReference>
<dbReference type="Gene3D" id="3.30.40.10">
    <property type="entry name" value="Zinc/RING finger domain, C3HC4 (zinc finger)"/>
    <property type="match status" value="1"/>
</dbReference>
<evidence type="ECO:0000256" key="2">
    <source>
        <dbReference type="ARBA" id="ARBA00022771"/>
    </source>
</evidence>
<feature type="compositionally biased region" description="Low complexity" evidence="5">
    <location>
        <begin position="336"/>
        <end position="366"/>
    </location>
</feature>
<feature type="compositionally biased region" description="Pro residues" evidence="5">
    <location>
        <begin position="324"/>
        <end position="335"/>
    </location>
</feature>
<proteinExistence type="predicted"/>
<evidence type="ECO:0000313" key="8">
    <source>
        <dbReference type="RefSeq" id="XP_021854835.2"/>
    </source>
</evidence>
<feature type="compositionally biased region" description="Low complexity" evidence="5">
    <location>
        <begin position="605"/>
        <end position="616"/>
    </location>
</feature>
<dbReference type="GeneID" id="110794198"/>
<feature type="compositionally biased region" description="Low complexity" evidence="5">
    <location>
        <begin position="1061"/>
        <end position="1075"/>
    </location>
</feature>
<feature type="compositionally biased region" description="Polar residues" evidence="5">
    <location>
        <begin position="524"/>
        <end position="558"/>
    </location>
</feature>
<dbReference type="GO" id="GO:0008270">
    <property type="term" value="F:zinc ion binding"/>
    <property type="evidence" value="ECO:0007669"/>
    <property type="project" value="UniProtKB-KW"/>
</dbReference>
<feature type="region of interest" description="Disordered" evidence="5">
    <location>
        <begin position="675"/>
        <end position="1026"/>
    </location>
</feature>
<feature type="compositionally biased region" description="Low complexity" evidence="5">
    <location>
        <begin position="569"/>
        <end position="583"/>
    </location>
</feature>
<feature type="compositionally biased region" description="Basic and acidic residues" evidence="5">
    <location>
        <begin position="778"/>
        <end position="795"/>
    </location>
</feature>
<keyword evidence="2 4" id="KW-0863">Zinc-finger</keyword>
<feature type="compositionally biased region" description="Polar residues" evidence="5">
    <location>
        <begin position="838"/>
        <end position="852"/>
    </location>
</feature>
<name>A0A9R0K258_SPIOL</name>
<feature type="compositionally biased region" description="Low complexity" evidence="5">
    <location>
        <begin position="382"/>
        <end position="406"/>
    </location>
</feature>
<organism evidence="7 8">
    <name type="scientific">Spinacia oleracea</name>
    <name type="common">Spinach</name>
    <dbReference type="NCBI Taxonomy" id="3562"/>
    <lineage>
        <taxon>Eukaryota</taxon>
        <taxon>Viridiplantae</taxon>
        <taxon>Streptophyta</taxon>
        <taxon>Embryophyta</taxon>
        <taxon>Tracheophyta</taxon>
        <taxon>Spermatophyta</taxon>
        <taxon>Magnoliopsida</taxon>
        <taxon>eudicotyledons</taxon>
        <taxon>Gunneridae</taxon>
        <taxon>Pentapetalae</taxon>
        <taxon>Caryophyllales</taxon>
        <taxon>Chenopodiaceae</taxon>
        <taxon>Chenopodioideae</taxon>
        <taxon>Anserineae</taxon>
        <taxon>Spinacia</taxon>
    </lineage>
</organism>
<evidence type="ECO:0000256" key="1">
    <source>
        <dbReference type="ARBA" id="ARBA00022723"/>
    </source>
</evidence>
<gene>
    <name evidence="8" type="primary">LOC110794198</name>
</gene>
<feature type="domain" description="RING-type" evidence="6">
    <location>
        <begin position="20"/>
        <end position="59"/>
    </location>
</feature>
<feature type="compositionally biased region" description="Polar residues" evidence="5">
    <location>
        <begin position="725"/>
        <end position="734"/>
    </location>
</feature>
<evidence type="ECO:0000256" key="4">
    <source>
        <dbReference type="PROSITE-ProRule" id="PRU00175"/>
    </source>
</evidence>
<feature type="compositionally biased region" description="Low complexity" evidence="5">
    <location>
        <begin position="496"/>
        <end position="515"/>
    </location>
</feature>
<dbReference type="InterPro" id="IPR001841">
    <property type="entry name" value="Znf_RING"/>
</dbReference>
<feature type="compositionally biased region" description="Polar residues" evidence="5">
    <location>
        <begin position="448"/>
        <end position="468"/>
    </location>
</feature>
<dbReference type="CDD" id="cd16449">
    <property type="entry name" value="RING-HC"/>
    <property type="match status" value="1"/>
</dbReference>
<sequence>MGFDNDCILNIQSLAGEYFCPVCHLLVYPNEALQAQCTHLYCKPCLTYVVSSTHACPYDGYRVTEADCKPLLESNKALADTIGKIQVHCLYYRTGCTWQGPFTDCITHCSTCSFGESPVLCNRCGVQIVHRQVQEHAQSCPGVQSQVQQPGTVQDSTSTGAVAAVEQSQTAAQNGLPVSQAQTSQASAPLVSSQDIQLASSVGQPQAAQVAMPNAEQWYQQQQQQQQQYQQQYQQYYQQYPGYDPYQQNYQYYYQYQQGAQQYPQQPMQGYPPQVSGQAQTQPQQQVQPHAQPQAQQQPQAQTQPQQQPQPQPQPQQQPQQQPQAPPRTAPPPPQTTAQPASNAQSQVQSVGQAQPQIQTQGQAPPSHALPYNQSQPLPQAQPYTQPQPISQQQTQLPQYQQTNPYAQSYPPSQTQTQHYPYPHPQSHPQPQPQPHSQPIMQAPVHPPSQQNQLMNPNAQPQTQNSVTGYQSYPQPQPHPQAQVGAAHPMHSSGVQPQPQYPAQAQGKYPSQPSQMYPPQPYSNVANQQQHMSSAQGQAPPSGPSAQQLPVYPHSQQPGYPFQHRPGVQAAQQAAPQQYGQQQSFPGHGPYTQPQPPMTAQLHAQGPPQTTQQPQQNYAPGYGAQPNTAQNYAARPVAMQGAGSQPYAQAAGPAAIGQVRPPQLNQTYPMRTDNQLSATSEQQAGHPQQSSRATGGGKPRDQIESNKESVVGTQVNEVKIKSENSMDGNVNGNESKLPGAGSKQLESDVQEFQQRIKEDPSEGASKASHVNITAKNVAENHKDARKKAEVQDLKHASNSHLVPQVHGANSFPSVDQGRNQLQPMHYGTSAQHRPGNVSAPQSTPQPLNSQQPGLGHPHGQFRPQGPGQAPQRPPFSAAENSQASIPKHPHGPIPPENASGGNLGPGSSGSFARPGNMGYHQGNMPPYQAGQPHNPSGEPSVGPSFAGPRPGAFDSHVGIGGRERTDAEKRPPHPMESEKFQGHRPDYFDGRKPEALSHAQPGIHPGIMKFGGPSAHDSASAPGSRDERVKLFPEERLKPFPHRDFEEDLRKFPRPSHFETGPSSRFGSHFSSSGPLDHGPHMFGGEGMPRPFDKAPHGFDHDSGLKMDSGPSRFLPPFHANDAGERSRPAGFPDDNMGRGDFGHRPDFPGPAPGPGFGRPRLDGLPPRSPGRDFPGFSSRPFGAYAEDGGNESRPFEGSRPYNFPAESFGKSIRDNRFPVPPNHLQRGELDVPGNLHAGEHFIGGPRNQDTLPPFLRREHMGPRNSHTGEVTAFGPSGGHPRMGEPPLTGNFPQHLPFGESFGGEKPGHPLVGEHGFRGSSGFQRYGREGGFFPEEMEPFDNPRMRGPRSIMCRICKVECGTVEGLDLHSQSREHQRKAREMVLGIKQSNKKKQKLSKDQASVEGRNGGRPKNSNFQGRGNKR</sequence>
<dbReference type="SUPFAM" id="SSF49599">
    <property type="entry name" value="TRAF domain-like"/>
    <property type="match status" value="1"/>
</dbReference>
<dbReference type="Proteomes" id="UP000813463">
    <property type="component" value="Chromosome 6"/>
</dbReference>
<feature type="compositionally biased region" description="Low complexity" evidence="5">
    <location>
        <begin position="263"/>
        <end position="307"/>
    </location>
</feature>
<keyword evidence="1" id="KW-0479">Metal-binding</keyword>
<dbReference type="InterPro" id="IPR017907">
    <property type="entry name" value="Znf_RING_CS"/>
</dbReference>
<feature type="region of interest" description="Disordered" evidence="5">
    <location>
        <begin position="1124"/>
        <end position="1159"/>
    </location>
</feature>
<feature type="compositionally biased region" description="Polar residues" evidence="5">
    <location>
        <begin position="810"/>
        <end position="822"/>
    </location>
</feature>
<feature type="compositionally biased region" description="Basic and acidic residues" evidence="5">
    <location>
        <begin position="698"/>
        <end position="707"/>
    </location>
</feature>
<dbReference type="PANTHER" id="PTHR37393:SF1">
    <property type="entry name" value="AT-RICH INTERACTIVE DOMAIN-CONTAINING PROTEIN 1A-LIKE"/>
    <property type="match status" value="1"/>
</dbReference>
<feature type="compositionally biased region" description="Basic and acidic residues" evidence="5">
    <location>
        <begin position="961"/>
        <end position="995"/>
    </location>
</feature>
<feature type="compositionally biased region" description="Pro residues" evidence="5">
    <location>
        <begin position="422"/>
        <end position="436"/>
    </location>
</feature>
<reference evidence="8" key="2">
    <citation type="submission" date="2025-08" db="UniProtKB">
        <authorList>
            <consortium name="RefSeq"/>
        </authorList>
    </citation>
    <scope>IDENTIFICATION</scope>
    <source>
        <tissue evidence="8">Leaf</tissue>
    </source>
</reference>
<feature type="region of interest" description="Disordered" evidence="5">
    <location>
        <begin position="1052"/>
        <end position="1081"/>
    </location>
</feature>
<dbReference type="PROSITE" id="PS00518">
    <property type="entry name" value="ZF_RING_1"/>
    <property type="match status" value="1"/>
</dbReference>
<accession>A0A9R0K258</accession>
<feature type="compositionally biased region" description="Low complexity" evidence="5">
    <location>
        <begin position="469"/>
        <end position="489"/>
    </location>
</feature>
<keyword evidence="3" id="KW-0862">Zinc</keyword>
<feature type="compositionally biased region" description="Low complexity" evidence="5">
    <location>
        <begin position="860"/>
        <end position="870"/>
    </location>
</feature>
<feature type="compositionally biased region" description="Polar residues" evidence="5">
    <location>
        <begin position="1412"/>
        <end position="1423"/>
    </location>
</feature>
<dbReference type="InterPro" id="IPR013083">
    <property type="entry name" value="Znf_RING/FYVE/PHD"/>
</dbReference>
<dbReference type="PANTHER" id="PTHR37393">
    <property type="entry name" value="AT-RICH INTERACTIVE DOMAIN-CONTAINING PROTEIN 1A-LIKE"/>
    <property type="match status" value="1"/>
</dbReference>